<evidence type="ECO:0000259" key="10">
    <source>
        <dbReference type="PROSITE" id="PS50109"/>
    </source>
</evidence>
<dbReference type="CDD" id="cd00075">
    <property type="entry name" value="HATPase"/>
    <property type="match status" value="1"/>
</dbReference>
<dbReference type="InterPro" id="IPR004358">
    <property type="entry name" value="Sig_transdc_His_kin-like_C"/>
</dbReference>
<feature type="transmembrane region" description="Helical" evidence="9">
    <location>
        <begin position="27"/>
        <end position="48"/>
    </location>
</feature>
<dbReference type="CDD" id="cd00082">
    <property type="entry name" value="HisKA"/>
    <property type="match status" value="1"/>
</dbReference>
<dbReference type="PANTHER" id="PTHR43065:SF10">
    <property type="entry name" value="PEROXIDE STRESS-ACTIVATED HISTIDINE KINASE MAK3"/>
    <property type="match status" value="1"/>
</dbReference>
<keyword evidence="6" id="KW-0418">Kinase</keyword>
<dbReference type="EMBL" id="CP036278">
    <property type="protein sequence ID" value="QDU56578.1"/>
    <property type="molecule type" value="Genomic_DNA"/>
</dbReference>
<keyword evidence="9" id="KW-0472">Membrane</keyword>
<feature type="transmembrane region" description="Helical" evidence="9">
    <location>
        <begin position="85"/>
        <end position="108"/>
    </location>
</feature>
<keyword evidence="9" id="KW-1133">Transmembrane helix</keyword>
<dbReference type="SMART" id="SM00387">
    <property type="entry name" value="HATPase_c"/>
    <property type="match status" value="1"/>
</dbReference>
<dbReference type="GO" id="GO:0005524">
    <property type="term" value="F:ATP binding"/>
    <property type="evidence" value="ECO:0007669"/>
    <property type="project" value="UniProtKB-KW"/>
</dbReference>
<dbReference type="SUPFAM" id="SSF47384">
    <property type="entry name" value="Homodimeric domain of signal transducing histidine kinase"/>
    <property type="match status" value="1"/>
</dbReference>
<accession>A0A518APD1</accession>
<keyword evidence="8" id="KW-0902">Two-component regulatory system</keyword>
<dbReference type="PRINTS" id="PR00344">
    <property type="entry name" value="BCTRLSENSOR"/>
</dbReference>
<keyword evidence="5" id="KW-0547">Nucleotide-binding</keyword>
<evidence type="ECO:0000256" key="1">
    <source>
        <dbReference type="ARBA" id="ARBA00000085"/>
    </source>
</evidence>
<reference evidence="11 12" key="1">
    <citation type="submission" date="2019-02" db="EMBL/GenBank/DDBJ databases">
        <title>Deep-cultivation of Planctomycetes and their phenomic and genomic characterization uncovers novel biology.</title>
        <authorList>
            <person name="Wiegand S."/>
            <person name="Jogler M."/>
            <person name="Boedeker C."/>
            <person name="Pinto D."/>
            <person name="Vollmers J."/>
            <person name="Rivas-Marin E."/>
            <person name="Kohn T."/>
            <person name="Peeters S.H."/>
            <person name="Heuer A."/>
            <person name="Rast P."/>
            <person name="Oberbeckmann S."/>
            <person name="Bunk B."/>
            <person name="Jeske O."/>
            <person name="Meyerdierks A."/>
            <person name="Storesund J.E."/>
            <person name="Kallscheuer N."/>
            <person name="Luecker S."/>
            <person name="Lage O.M."/>
            <person name="Pohl T."/>
            <person name="Merkel B.J."/>
            <person name="Hornburger P."/>
            <person name="Mueller R.-W."/>
            <person name="Bruemmer F."/>
            <person name="Labrenz M."/>
            <person name="Spormann A.M."/>
            <person name="Op den Camp H."/>
            <person name="Overmann J."/>
            <person name="Amann R."/>
            <person name="Jetten M.S.M."/>
            <person name="Mascher T."/>
            <person name="Medema M.H."/>
            <person name="Devos D.P."/>
            <person name="Kaster A.-K."/>
            <person name="Ovreas L."/>
            <person name="Rohde M."/>
            <person name="Galperin M.Y."/>
            <person name="Jogler C."/>
        </authorList>
    </citation>
    <scope>NUCLEOTIDE SEQUENCE [LARGE SCALE GENOMIC DNA]</scope>
    <source>
        <strain evidence="11 12">Pan181</strain>
    </source>
</reference>
<evidence type="ECO:0000256" key="2">
    <source>
        <dbReference type="ARBA" id="ARBA00012438"/>
    </source>
</evidence>
<dbReference type="InterPro" id="IPR036097">
    <property type="entry name" value="HisK_dim/P_sf"/>
</dbReference>
<keyword evidence="3" id="KW-0597">Phosphoprotein</keyword>
<dbReference type="SMART" id="SM00388">
    <property type="entry name" value="HisKA"/>
    <property type="match status" value="1"/>
</dbReference>
<dbReference type="Gene3D" id="3.30.565.10">
    <property type="entry name" value="Histidine kinase-like ATPase, C-terminal domain"/>
    <property type="match status" value="1"/>
</dbReference>
<dbReference type="InterPro" id="IPR003661">
    <property type="entry name" value="HisK_dim/P_dom"/>
</dbReference>
<evidence type="ECO:0000313" key="12">
    <source>
        <dbReference type="Proteomes" id="UP000315750"/>
    </source>
</evidence>
<dbReference type="GO" id="GO:0000155">
    <property type="term" value="F:phosphorelay sensor kinase activity"/>
    <property type="evidence" value="ECO:0007669"/>
    <property type="project" value="InterPro"/>
</dbReference>
<dbReference type="CDD" id="cd00130">
    <property type="entry name" value="PAS"/>
    <property type="match status" value="1"/>
</dbReference>
<proteinExistence type="predicted"/>
<dbReference type="Gene3D" id="3.30.450.20">
    <property type="entry name" value="PAS domain"/>
    <property type="match status" value="1"/>
</dbReference>
<dbReference type="Proteomes" id="UP000315750">
    <property type="component" value="Chromosome"/>
</dbReference>
<dbReference type="InterPro" id="IPR013656">
    <property type="entry name" value="PAS_4"/>
</dbReference>
<dbReference type="InterPro" id="IPR003594">
    <property type="entry name" value="HATPase_dom"/>
</dbReference>
<dbReference type="KEGG" id="amuc:Pan181_27880"/>
<dbReference type="InterPro" id="IPR035965">
    <property type="entry name" value="PAS-like_dom_sf"/>
</dbReference>
<evidence type="ECO:0000256" key="8">
    <source>
        <dbReference type="ARBA" id="ARBA00023012"/>
    </source>
</evidence>
<dbReference type="Pfam" id="PF02518">
    <property type="entry name" value="HATPase_c"/>
    <property type="match status" value="1"/>
</dbReference>
<evidence type="ECO:0000256" key="6">
    <source>
        <dbReference type="ARBA" id="ARBA00022777"/>
    </source>
</evidence>
<dbReference type="InterPro" id="IPR036890">
    <property type="entry name" value="HATPase_C_sf"/>
</dbReference>
<dbReference type="SUPFAM" id="SSF55874">
    <property type="entry name" value="ATPase domain of HSP90 chaperone/DNA topoisomerase II/histidine kinase"/>
    <property type="match status" value="1"/>
</dbReference>
<evidence type="ECO:0000256" key="3">
    <source>
        <dbReference type="ARBA" id="ARBA00022553"/>
    </source>
</evidence>
<evidence type="ECO:0000313" key="11">
    <source>
        <dbReference type="EMBL" id="QDU56578.1"/>
    </source>
</evidence>
<protein>
    <recommendedName>
        <fullName evidence="2">histidine kinase</fullName>
        <ecNumber evidence="2">2.7.13.3</ecNumber>
    </recommendedName>
</protein>
<keyword evidence="9" id="KW-0812">Transmembrane</keyword>
<dbReference type="PROSITE" id="PS50109">
    <property type="entry name" value="HIS_KIN"/>
    <property type="match status" value="1"/>
</dbReference>
<gene>
    <name evidence="11" type="primary">zraS_7</name>
    <name evidence="11" type="ORF">Pan181_27880</name>
</gene>
<keyword evidence="12" id="KW-1185">Reference proteome</keyword>
<dbReference type="AlphaFoldDB" id="A0A518APD1"/>
<evidence type="ECO:0000256" key="9">
    <source>
        <dbReference type="SAM" id="Phobius"/>
    </source>
</evidence>
<name>A0A518APD1_9BACT</name>
<dbReference type="InterPro" id="IPR005467">
    <property type="entry name" value="His_kinase_dom"/>
</dbReference>
<evidence type="ECO:0000256" key="5">
    <source>
        <dbReference type="ARBA" id="ARBA00022741"/>
    </source>
</evidence>
<evidence type="ECO:0000256" key="7">
    <source>
        <dbReference type="ARBA" id="ARBA00022840"/>
    </source>
</evidence>
<dbReference type="Pfam" id="PF08448">
    <property type="entry name" value="PAS_4"/>
    <property type="match status" value="1"/>
</dbReference>
<keyword evidence="4 11" id="KW-0808">Transferase</keyword>
<evidence type="ECO:0000256" key="4">
    <source>
        <dbReference type="ARBA" id="ARBA00022679"/>
    </source>
</evidence>
<dbReference type="PANTHER" id="PTHR43065">
    <property type="entry name" value="SENSOR HISTIDINE KINASE"/>
    <property type="match status" value="1"/>
</dbReference>
<dbReference type="InterPro" id="IPR000014">
    <property type="entry name" value="PAS"/>
</dbReference>
<sequence>MNCTRKQVRITAMFHENQSPQGIGPRWAIAGLALFSLTALLVTAWILVDFSREIQILKELSHHLPASDLPEATELAGNLRFQSQLALLLILNTVVLSGAVVLLVRAYLSSESSLRVTKVLATDILASLDLGIITTDQNAEILSFNPCAESLLWPEQEEQGDGPKHFPNSHQTLTNICQEVLSTHASIRDIDYVMEYDGHPRTLRAGCTLLRDHLQRLIGSVVHVRDVTEKVLIEQRLRRMERYMSLGSLAAGLQHEIKNPLSALALHVQLLREGMQEENPSPDTRAALDVLAEETHRITRVLENFRDFASVDKLELQLVDLKSLIQKVIRLVKPQAEKQRVQLSSQLPDEPLPEVRLDGIRMEQVLLNLMLNALAAMPAGGTLEVTVESFNDSVALRVADSGAGIPKNLQSKIFDPYFTTRSTGTGMGLAICEKIVRQHYGTIDFESGSHGTTFTVMLPAERCSPVG</sequence>
<organism evidence="11 12">
    <name type="scientific">Aeoliella mucimassa</name>
    <dbReference type="NCBI Taxonomy" id="2527972"/>
    <lineage>
        <taxon>Bacteria</taxon>
        <taxon>Pseudomonadati</taxon>
        <taxon>Planctomycetota</taxon>
        <taxon>Planctomycetia</taxon>
        <taxon>Pirellulales</taxon>
        <taxon>Lacipirellulaceae</taxon>
        <taxon>Aeoliella</taxon>
    </lineage>
</organism>
<feature type="domain" description="Histidine kinase" evidence="10">
    <location>
        <begin position="252"/>
        <end position="462"/>
    </location>
</feature>
<keyword evidence="7" id="KW-0067">ATP-binding</keyword>
<comment type="catalytic activity">
    <reaction evidence="1">
        <text>ATP + protein L-histidine = ADP + protein N-phospho-L-histidine.</text>
        <dbReference type="EC" id="2.7.13.3"/>
    </reaction>
</comment>
<dbReference type="Pfam" id="PF00512">
    <property type="entry name" value="HisKA"/>
    <property type="match status" value="1"/>
</dbReference>
<dbReference type="EC" id="2.7.13.3" evidence="2"/>
<dbReference type="SUPFAM" id="SSF55785">
    <property type="entry name" value="PYP-like sensor domain (PAS domain)"/>
    <property type="match status" value="1"/>
</dbReference>
<dbReference type="Gene3D" id="1.10.287.130">
    <property type="match status" value="1"/>
</dbReference>